<sequence>MIELDYTKDVELFNKTAFSWAKKIGTGRGGVQNTQMRKFYDQVLNLYQKAKPMNDEEFQSDLLPFVKMLNSKVAYASTRSSGGGKIVNSEFVNMMSSCINQVSTKKDLNTFKLFFEAVIGFHKGEE</sequence>
<evidence type="ECO:0000256" key="2">
    <source>
        <dbReference type="ARBA" id="ARBA00006896"/>
    </source>
</evidence>
<evidence type="ECO:0000256" key="6">
    <source>
        <dbReference type="ARBA" id="ARBA00031723"/>
    </source>
</evidence>
<evidence type="ECO:0000256" key="1">
    <source>
        <dbReference type="ARBA" id="ARBA00003640"/>
    </source>
</evidence>
<reference evidence="7" key="1">
    <citation type="submission" date="2016-10" db="EMBL/GenBank/DDBJ databases">
        <authorList>
            <person name="de Groot N.N."/>
        </authorList>
    </citation>
    <scope>NUCLEOTIDE SEQUENCE</scope>
</reference>
<name>A0A1W1CT13_9ZZZZ</name>
<dbReference type="EMBL" id="FPHN01000263">
    <property type="protein sequence ID" value="SFV69020.1"/>
    <property type="molecule type" value="Genomic_DNA"/>
</dbReference>
<dbReference type="NCBIfam" id="TIGR01870">
    <property type="entry name" value="cas_TM1810_Csm2"/>
    <property type="match status" value="1"/>
</dbReference>
<comment type="similarity">
    <text evidence="2">Belongs to the CRISPR-associated Csm2 family.</text>
</comment>
<evidence type="ECO:0000256" key="4">
    <source>
        <dbReference type="ARBA" id="ARBA00022884"/>
    </source>
</evidence>
<accession>A0A1W1CT13</accession>
<evidence type="ECO:0000256" key="3">
    <source>
        <dbReference type="ARBA" id="ARBA00016118"/>
    </source>
</evidence>
<keyword evidence="5" id="KW-0051">Antiviral defense</keyword>
<evidence type="ECO:0000256" key="5">
    <source>
        <dbReference type="ARBA" id="ARBA00023118"/>
    </source>
</evidence>
<dbReference type="Pfam" id="PF03750">
    <property type="entry name" value="Csm2_III-A"/>
    <property type="match status" value="1"/>
</dbReference>
<gene>
    <name evidence="7" type="ORF">MNB_SV-14-1842</name>
</gene>
<dbReference type="GO" id="GO:0003723">
    <property type="term" value="F:RNA binding"/>
    <property type="evidence" value="ECO:0007669"/>
    <property type="project" value="UniProtKB-KW"/>
</dbReference>
<comment type="function">
    <text evidence="1">This subunit may be involved in monitoring complementarity of crRNA and target RNA.</text>
</comment>
<evidence type="ECO:0000313" key="7">
    <source>
        <dbReference type="EMBL" id="SFV69020.1"/>
    </source>
</evidence>
<keyword evidence="4" id="KW-0694">RNA-binding</keyword>
<organism evidence="7">
    <name type="scientific">hydrothermal vent metagenome</name>
    <dbReference type="NCBI Taxonomy" id="652676"/>
    <lineage>
        <taxon>unclassified sequences</taxon>
        <taxon>metagenomes</taxon>
        <taxon>ecological metagenomes</taxon>
    </lineage>
</organism>
<dbReference type="AlphaFoldDB" id="A0A1W1CT13"/>
<dbReference type="InterPro" id="IPR010149">
    <property type="entry name" value="CRISPR-assoc_prot_Csm2_III-A"/>
</dbReference>
<proteinExistence type="inferred from homology"/>
<protein>
    <recommendedName>
        <fullName evidence="3">CRISPR system Cms protein Csm2</fullName>
    </recommendedName>
    <alternativeName>
        <fullName evidence="6">CRISPR type III A-associated protein Csm2</fullName>
    </alternativeName>
</protein>
<dbReference type="GO" id="GO:0051607">
    <property type="term" value="P:defense response to virus"/>
    <property type="evidence" value="ECO:0007669"/>
    <property type="project" value="UniProtKB-KW"/>
</dbReference>